<geneLocation type="mitochondrion" evidence="2"/>
<keyword evidence="1" id="KW-0472">Membrane</keyword>
<keyword evidence="1" id="KW-1133">Transmembrane helix</keyword>
<protein>
    <submittedName>
        <fullName evidence="2">ORF96</fullName>
    </submittedName>
</protein>
<sequence length="96" mass="11587">MFYITYLYNRIFDVNMPIRVIIVLINVPIMILWYIAFVYNDFLCINPIPYEMFVYIFLFYLYINIYFYCDLPASLNSYIGEPTFCGNLTNFKFLCG</sequence>
<evidence type="ECO:0000313" key="2">
    <source>
        <dbReference type="EMBL" id="AWQ64304.1"/>
    </source>
</evidence>
<organism evidence="2">
    <name type="scientific">Nitzschia sp.</name>
    <name type="common">in: diatoms</name>
    <dbReference type="NCBI Taxonomy" id="1884248"/>
    <lineage>
        <taxon>Eukaryota</taxon>
        <taxon>Sar</taxon>
        <taxon>Stramenopiles</taxon>
        <taxon>Ochrophyta</taxon>
        <taxon>Bacillariophyta</taxon>
        <taxon>Bacillariophyceae</taxon>
        <taxon>Bacillariophycidae</taxon>
        <taxon>Bacillariales</taxon>
        <taxon>Bacillariaceae</taxon>
        <taxon>Nitzschia</taxon>
    </lineage>
</organism>
<feature type="transmembrane region" description="Helical" evidence="1">
    <location>
        <begin position="20"/>
        <end position="40"/>
    </location>
</feature>
<keyword evidence="1" id="KW-0812">Transmembrane</keyword>
<gene>
    <name evidence="2" type="primary">orf96</name>
    <name evidence="2" type="ORF">CP953_m24</name>
</gene>
<keyword evidence="2" id="KW-0496">Mitochondrion</keyword>
<reference evidence="2" key="1">
    <citation type="journal article" date="2018" name="Genome Biol. Evol.">
        <title>Recurrent loss, horizontal transfer, and the obscure origins of mitochondrial introns in diatoms (Bacillariophyta).</title>
        <authorList>
            <person name="Guillory W.X."/>
            <person name="Onyshchenko A."/>
            <person name="Ruck E.C."/>
            <person name="Parks M."/>
            <person name="Nakov T."/>
            <person name="Wickett N.J."/>
            <person name="Alverson A.J."/>
        </authorList>
    </citation>
    <scope>NUCLEOTIDE SEQUENCE</scope>
    <source>
        <strain evidence="2">4</strain>
    </source>
</reference>
<dbReference type="AlphaFoldDB" id="A0A2U9GIW3"/>
<evidence type="ECO:0000256" key="1">
    <source>
        <dbReference type="SAM" id="Phobius"/>
    </source>
</evidence>
<name>A0A2U9GIW3_9STRA</name>
<dbReference type="RefSeq" id="YP_009495574.1">
    <property type="nucleotide sequence ID" value="NC_037990.1"/>
</dbReference>
<proteinExistence type="predicted"/>
<dbReference type="GeneID" id="36957592"/>
<accession>A0A2U9GIW3</accession>
<dbReference type="EMBL" id="MG182051">
    <property type="protein sequence ID" value="AWQ64304.1"/>
    <property type="molecule type" value="Genomic_DNA"/>
</dbReference>
<feature type="transmembrane region" description="Helical" evidence="1">
    <location>
        <begin position="52"/>
        <end position="69"/>
    </location>
</feature>